<dbReference type="GO" id="GO:0003676">
    <property type="term" value="F:nucleic acid binding"/>
    <property type="evidence" value="ECO:0007669"/>
    <property type="project" value="InterPro"/>
</dbReference>
<feature type="compositionally biased region" description="Polar residues" evidence="1">
    <location>
        <begin position="260"/>
        <end position="277"/>
    </location>
</feature>
<dbReference type="PANTHER" id="PTHR15503">
    <property type="entry name" value="LDOC1 RELATED"/>
    <property type="match status" value="1"/>
</dbReference>
<dbReference type="GO" id="GO:0015074">
    <property type="term" value="P:DNA integration"/>
    <property type="evidence" value="ECO:0007669"/>
    <property type="project" value="InterPro"/>
</dbReference>
<sequence length="681" mass="74531">MTDVVEASDGLLTAGVHVNGKPHAIKIDSGARYSVTGTAWIDSGEQVRKPAPVDFIEGIGGFLIDVVDVWAFEMRNMFGQVMTVEACTIDGCQDEFMVGVNFLELHKANIDFRSKEVRYDDRGWLVIIAFRTGGASHDDNRARVRLVGATKLRRRAVQPIEVSVTAPYGEEGIFIPTGDFGCVPMDAADTKAHRGKAVIPVINVHGGQVCLRSKQELGVWIPVDSDITMLEMHGKINEEQLKTWIDVLGDGQTPLDGEGSVNTGTNDPNALHHTNTGGTASIMMRIRRQAQTEDAVVDENVDTMLNAGVVEPGEGAWDFSVVLVRKKDGAIRFSIDYRALNAITKKDVYPLSHVPTIVTSGIQMLGPKVNERKRRPGRRLYRRCDEVHGFGCATNNLQRGECPTTARSGMTAPPETTSKDATMTVTQLPVVGVTAAMPPTKTNAETTSTVMLCERSVVGSKEKRRPPTVVTNKEHRTAPAGAIPKETPDVATGKQPYIARDVGIDEPTQRNNNAVRDEFDGDEVDRSASDTLQLPDTEIMTAQKDSKFVQKVLTDGVYRGIKVESWFGHNCNKGWLGSGIPTNAMVGSVQGVARNVEYITMYAMACCVETHTAESVATFIMEEVIVQFGAFRELLTDGSLEIAGEVIDKLTDFVQARQVNPVAYRSQLIGLVERFHRSWKD</sequence>
<dbReference type="PANTHER" id="PTHR15503:SF22">
    <property type="entry name" value="TRANSPOSON TY3-I GAG POLYPROTEIN"/>
    <property type="match status" value="1"/>
</dbReference>
<dbReference type="InterPro" id="IPR001584">
    <property type="entry name" value="Integrase_cat-core"/>
</dbReference>
<dbReference type="Gene3D" id="3.10.10.10">
    <property type="entry name" value="HIV Type 1 Reverse Transcriptase, subunit A, domain 1"/>
    <property type="match status" value="1"/>
</dbReference>
<evidence type="ECO:0000259" key="2">
    <source>
        <dbReference type="PROSITE" id="PS50994"/>
    </source>
</evidence>
<accession>A0A225W4J8</accession>
<feature type="domain" description="Integrase catalytic" evidence="2">
    <location>
        <begin position="567"/>
        <end position="681"/>
    </location>
</feature>
<dbReference type="SUPFAM" id="SSF56672">
    <property type="entry name" value="DNA/RNA polymerases"/>
    <property type="match status" value="1"/>
</dbReference>
<keyword evidence="4" id="KW-1185">Reference proteome</keyword>
<dbReference type="PROSITE" id="PS50994">
    <property type="entry name" value="INTEGRASE"/>
    <property type="match status" value="1"/>
</dbReference>
<protein>
    <recommendedName>
        <fullName evidence="2">Integrase catalytic domain-containing protein</fullName>
    </recommendedName>
</protein>
<dbReference type="Gene3D" id="3.30.420.10">
    <property type="entry name" value="Ribonuclease H-like superfamily/Ribonuclease H"/>
    <property type="match status" value="1"/>
</dbReference>
<dbReference type="InterPro" id="IPR036397">
    <property type="entry name" value="RNaseH_sf"/>
</dbReference>
<dbReference type="InterPro" id="IPR032567">
    <property type="entry name" value="RTL1-rel"/>
</dbReference>
<dbReference type="SUPFAM" id="SSF53098">
    <property type="entry name" value="Ribonuclease H-like"/>
    <property type="match status" value="1"/>
</dbReference>
<gene>
    <name evidence="3" type="ORF">PHMEG_00015163</name>
</gene>
<dbReference type="InterPro" id="IPR012337">
    <property type="entry name" value="RNaseH-like_sf"/>
</dbReference>
<reference evidence="4" key="1">
    <citation type="submission" date="2017-03" db="EMBL/GenBank/DDBJ databases">
        <title>Phytopthora megakarya and P. palmivora, two closely related causual agents of cacao black pod achieved similar genome size and gene model numbers by different mechanisms.</title>
        <authorList>
            <person name="Ali S."/>
            <person name="Shao J."/>
            <person name="Larry D.J."/>
            <person name="Kronmiller B."/>
            <person name="Shen D."/>
            <person name="Strem M.D."/>
            <person name="Melnick R.L."/>
            <person name="Guiltinan M.J."/>
            <person name="Tyler B.M."/>
            <person name="Meinhardt L.W."/>
            <person name="Bailey B.A."/>
        </authorList>
    </citation>
    <scope>NUCLEOTIDE SEQUENCE [LARGE SCALE GENOMIC DNA]</scope>
    <source>
        <strain evidence="4">zdho120</strain>
    </source>
</reference>
<dbReference type="Proteomes" id="UP000198211">
    <property type="component" value="Unassembled WGS sequence"/>
</dbReference>
<evidence type="ECO:0000313" key="3">
    <source>
        <dbReference type="EMBL" id="OWZ11770.1"/>
    </source>
</evidence>
<comment type="caution">
    <text evidence="3">The sequence shown here is derived from an EMBL/GenBank/DDBJ whole genome shotgun (WGS) entry which is preliminary data.</text>
</comment>
<dbReference type="InterPro" id="IPR021109">
    <property type="entry name" value="Peptidase_aspartic_dom_sf"/>
</dbReference>
<name>A0A225W4J8_9STRA</name>
<dbReference type="Gene3D" id="2.40.70.10">
    <property type="entry name" value="Acid Proteases"/>
    <property type="match status" value="1"/>
</dbReference>
<dbReference type="InterPro" id="IPR043502">
    <property type="entry name" value="DNA/RNA_pol_sf"/>
</dbReference>
<dbReference type="OrthoDB" id="775972at2759"/>
<dbReference type="AlphaFoldDB" id="A0A225W4J8"/>
<evidence type="ECO:0000313" key="4">
    <source>
        <dbReference type="Proteomes" id="UP000198211"/>
    </source>
</evidence>
<feature type="region of interest" description="Disordered" evidence="1">
    <location>
        <begin position="255"/>
        <end position="277"/>
    </location>
</feature>
<proteinExistence type="predicted"/>
<organism evidence="3 4">
    <name type="scientific">Phytophthora megakarya</name>
    <dbReference type="NCBI Taxonomy" id="4795"/>
    <lineage>
        <taxon>Eukaryota</taxon>
        <taxon>Sar</taxon>
        <taxon>Stramenopiles</taxon>
        <taxon>Oomycota</taxon>
        <taxon>Peronosporomycetes</taxon>
        <taxon>Peronosporales</taxon>
        <taxon>Peronosporaceae</taxon>
        <taxon>Phytophthora</taxon>
    </lineage>
</organism>
<evidence type="ECO:0000256" key="1">
    <source>
        <dbReference type="SAM" id="MobiDB-lite"/>
    </source>
</evidence>
<dbReference type="EMBL" id="NBNE01002032">
    <property type="protein sequence ID" value="OWZ11770.1"/>
    <property type="molecule type" value="Genomic_DNA"/>
</dbReference>